<feature type="region of interest" description="Disordered" evidence="1">
    <location>
        <begin position="692"/>
        <end position="712"/>
    </location>
</feature>
<evidence type="ECO:0008006" key="4">
    <source>
        <dbReference type="Google" id="ProtNLM"/>
    </source>
</evidence>
<evidence type="ECO:0000256" key="2">
    <source>
        <dbReference type="SAM" id="Phobius"/>
    </source>
</evidence>
<dbReference type="InterPro" id="IPR035986">
    <property type="entry name" value="PKD_dom_sf"/>
</dbReference>
<feature type="transmembrane region" description="Helical" evidence="2">
    <location>
        <begin position="584"/>
        <end position="607"/>
    </location>
</feature>
<keyword evidence="2" id="KW-0812">Transmembrane</keyword>
<dbReference type="EMBL" id="KF900503">
    <property type="protein sequence ID" value="AIE97247.1"/>
    <property type="molecule type" value="Genomic_DNA"/>
</dbReference>
<feature type="region of interest" description="Disordered" evidence="1">
    <location>
        <begin position="724"/>
        <end position="830"/>
    </location>
</feature>
<sequence>MNPYSMRRISAVMMVLVLLTAAAPVIDAASKGVISCTPADLEMLPANWDIDDGACVRVDLGVLSPGDTLSFDVNANTDVDLLLFSASSISVYQNEQNYRHETVWQGESVFESFTGEGTWHWTTPDDRGDTRWYLVLDNMAHPQDQGNGAQGGSLASVILDVEEVDSPVFGVVDTIVRLETGGHSVLAGPLMLDEGTQINFFATTMEGHPDIFLMTQSQLDLYQQGGTAATRIDETDMLLVSDERTLAWSVTSEYAGQDLFLVVDNRAGPSGGGAGTGYVATTVVMDLVPVLNPMITNSSTLSIVDVGAEILLDASETPNLSNQIDRETGFQWDTNGDGYHDTAGTSIMVSWDEPTQISVGLRVVSEDGRSASIYFDISVEDISPPSVSLSATDTIRKDFDDQLLLTASIEDNWGIQTVEWLVDDEVIDYYSNWDWQDGKTFTFRFDSSYEPGDHEVKLRVTDKESQITEKIAIIDLYDSTPPIVPEQTVEMTVILGEPYQFNAEAMDAESPNMQFYWDFDAETDSDDDGITDNDVDASGAKVIQDFQIRGTIQVICTVVNDAGVSTQVTYYVTVRSLADDDSGITPMVIALLAVILVLLLVGGVGMISWRRMSNARLEALLAEQAEAEEEEPRELSVEEQKAMFGAGSVTMDQPASMSTTSPFGQYGTGMSGASDPQATIGSDAAIGDSDLEALMNTPGPITADAPSSPAAGLLAEFGEDDSVGRDEIVEFSHDDGAGTSDDIWSPEAVVGDEMADALPAPPPPAQEPDANSLLDDDLPTPPPPVSEDLPSPPAPEEVESDVEDVVEDVEDSEDLQESEESEPESRLVQQDCSQCEQRFEVTLPEGHDVARTACPSCGAIETVSL</sequence>
<evidence type="ECO:0000256" key="1">
    <source>
        <dbReference type="SAM" id="MobiDB-lite"/>
    </source>
</evidence>
<reference evidence="3" key="1">
    <citation type="journal article" date="2014" name="Genome Biol. Evol.">
        <title>Pangenome evidence for extensive interdomain horizontal transfer affecting lineage core and shell genes in uncultured planktonic thaumarchaeota and euryarchaeota.</title>
        <authorList>
            <person name="Deschamps P."/>
            <person name="Zivanovic Y."/>
            <person name="Moreira D."/>
            <person name="Rodriguez-Valera F."/>
            <person name="Lopez-Garcia P."/>
        </authorList>
    </citation>
    <scope>NUCLEOTIDE SEQUENCE</scope>
</reference>
<dbReference type="Gene3D" id="2.60.40.10">
    <property type="entry name" value="Immunoglobulins"/>
    <property type="match status" value="2"/>
</dbReference>
<name>A0A075G657_9EURY</name>
<organism evidence="3">
    <name type="scientific">uncultured marine group II/III euryarchaeote AD1000_96_E06</name>
    <dbReference type="NCBI Taxonomy" id="1457830"/>
    <lineage>
        <taxon>Archaea</taxon>
        <taxon>Methanobacteriati</taxon>
        <taxon>Methanobacteriota</taxon>
        <taxon>environmental samples</taxon>
    </lineage>
</organism>
<feature type="compositionally biased region" description="Pro residues" evidence="1">
    <location>
        <begin position="779"/>
        <end position="795"/>
    </location>
</feature>
<proteinExistence type="predicted"/>
<keyword evidence="2" id="KW-0472">Membrane</keyword>
<keyword evidence="2" id="KW-1133">Transmembrane helix</keyword>
<protein>
    <recommendedName>
        <fullName evidence="4">PKD domain-containing protein</fullName>
    </recommendedName>
</protein>
<accession>A0A075G657</accession>
<feature type="compositionally biased region" description="Acidic residues" evidence="1">
    <location>
        <begin position="796"/>
        <end position="822"/>
    </location>
</feature>
<feature type="compositionally biased region" description="Basic and acidic residues" evidence="1">
    <location>
        <begin position="724"/>
        <end position="736"/>
    </location>
</feature>
<dbReference type="InterPro" id="IPR013783">
    <property type="entry name" value="Ig-like_fold"/>
</dbReference>
<evidence type="ECO:0000313" key="3">
    <source>
        <dbReference type="EMBL" id="AIE97247.1"/>
    </source>
</evidence>
<dbReference type="AlphaFoldDB" id="A0A075G657"/>
<dbReference type="SUPFAM" id="SSF49299">
    <property type="entry name" value="PKD domain"/>
    <property type="match status" value="1"/>
</dbReference>